<dbReference type="CDD" id="cd22909">
    <property type="entry name" value="HFD_archaea_histone-like"/>
    <property type="match status" value="1"/>
</dbReference>
<evidence type="ECO:0000256" key="6">
    <source>
        <dbReference type="ARBA" id="ARBA00022490"/>
    </source>
</evidence>
<dbReference type="InterPro" id="IPR003958">
    <property type="entry name" value="CBFA_NFYB_domain"/>
</dbReference>
<evidence type="ECO:0000313" key="10">
    <source>
        <dbReference type="Proteomes" id="UP000001107"/>
    </source>
</evidence>
<dbReference type="HOGENOM" id="CLU_192667_0_0_2"/>
<dbReference type="PANTHER" id="PTHR47828:SF1">
    <property type="entry name" value="ARCHAEAL HISTONE A"/>
    <property type="match status" value="1"/>
</dbReference>
<evidence type="ECO:0000256" key="4">
    <source>
        <dbReference type="ARBA" id="ARBA00008264"/>
    </source>
</evidence>
<keyword evidence="5" id="KW-0158">Chromosome</keyword>
<keyword evidence="6" id="KW-0963">Cytoplasm</keyword>
<organism evidence="9 10">
    <name type="scientific">Methanococcus vannielii (strain ATCC 35089 / DSM 1224 / JCM 13029 / OCM 148 / SB)</name>
    <dbReference type="NCBI Taxonomy" id="406327"/>
    <lineage>
        <taxon>Archaea</taxon>
        <taxon>Methanobacteriati</taxon>
        <taxon>Methanobacteriota</taxon>
        <taxon>Methanomada group</taxon>
        <taxon>Methanococci</taxon>
        <taxon>Methanococcales</taxon>
        <taxon>Methanococcaceae</taxon>
        <taxon>Methanococcus</taxon>
    </lineage>
</organism>
<evidence type="ECO:0000256" key="5">
    <source>
        <dbReference type="ARBA" id="ARBA00022454"/>
    </source>
</evidence>
<sequence>MAELPVAPMERILKSAGADRVSRDAAVMLAEALEEIATDLAREAVILAKHAGRKTVKAEDLKYAMK</sequence>
<dbReference type="RefSeq" id="WP_011972467.1">
    <property type="nucleotide sequence ID" value="NC_009634.1"/>
</dbReference>
<dbReference type="GeneID" id="5325287"/>
<dbReference type="PANTHER" id="PTHR47828">
    <property type="entry name" value="ARCHAEAL HISTONE A"/>
    <property type="match status" value="1"/>
</dbReference>
<dbReference type="OrthoDB" id="7514at2157"/>
<dbReference type="Pfam" id="PF00808">
    <property type="entry name" value="CBFD_NFYB_HMF"/>
    <property type="match status" value="1"/>
</dbReference>
<dbReference type="SUPFAM" id="SSF47113">
    <property type="entry name" value="Histone-fold"/>
    <property type="match status" value="1"/>
</dbReference>
<dbReference type="STRING" id="406327.Mevan_0658"/>
<dbReference type="Proteomes" id="UP000001107">
    <property type="component" value="Chromosome"/>
</dbReference>
<dbReference type="GO" id="GO:0005694">
    <property type="term" value="C:chromosome"/>
    <property type="evidence" value="ECO:0007669"/>
    <property type="project" value="UniProtKB-SubCell"/>
</dbReference>
<dbReference type="Gene3D" id="1.10.20.10">
    <property type="entry name" value="Histone, subunit A"/>
    <property type="match status" value="1"/>
</dbReference>
<dbReference type="AlphaFoldDB" id="A6UPZ2"/>
<dbReference type="GO" id="GO:0046982">
    <property type="term" value="F:protein heterodimerization activity"/>
    <property type="evidence" value="ECO:0007669"/>
    <property type="project" value="InterPro"/>
</dbReference>
<dbReference type="KEGG" id="mvn:Mevan_0658"/>
<comment type="subcellular location">
    <subcellularLocation>
        <location evidence="2">Chromosome</location>
    </subcellularLocation>
    <subcellularLocation>
        <location evidence="3">Cytoplasm</location>
    </subcellularLocation>
</comment>
<dbReference type="GO" id="GO:0003677">
    <property type="term" value="F:DNA binding"/>
    <property type="evidence" value="ECO:0007669"/>
    <property type="project" value="UniProtKB-KW"/>
</dbReference>
<comment type="similarity">
    <text evidence="4">Belongs to the archaeal histone HMF family.</text>
</comment>
<dbReference type="InterPro" id="IPR009072">
    <property type="entry name" value="Histone-fold"/>
</dbReference>
<dbReference type="eggNOG" id="arCOG02144">
    <property type="taxonomic scope" value="Archaea"/>
</dbReference>
<evidence type="ECO:0000256" key="7">
    <source>
        <dbReference type="ARBA" id="ARBA00023125"/>
    </source>
</evidence>
<evidence type="ECO:0000256" key="3">
    <source>
        <dbReference type="ARBA" id="ARBA00004496"/>
    </source>
</evidence>
<evidence type="ECO:0000259" key="8">
    <source>
        <dbReference type="Pfam" id="PF00808"/>
    </source>
</evidence>
<dbReference type="InterPro" id="IPR050947">
    <property type="entry name" value="Archaeal_histone_HMF"/>
</dbReference>
<evidence type="ECO:0000256" key="2">
    <source>
        <dbReference type="ARBA" id="ARBA00004286"/>
    </source>
</evidence>
<keyword evidence="10" id="KW-1185">Reference proteome</keyword>
<name>A6UPZ2_METVS</name>
<dbReference type="EMBL" id="CP000742">
    <property type="protein sequence ID" value="ABR54564.1"/>
    <property type="molecule type" value="Genomic_DNA"/>
</dbReference>
<reference evidence="9" key="1">
    <citation type="submission" date="2007-06" db="EMBL/GenBank/DDBJ databases">
        <title>Complete sequence of Methanococcus vannielii SB.</title>
        <authorList>
            <consortium name="US DOE Joint Genome Institute"/>
            <person name="Copeland A."/>
            <person name="Lucas S."/>
            <person name="Lapidus A."/>
            <person name="Barry K."/>
            <person name="Glavina del Rio T."/>
            <person name="Dalin E."/>
            <person name="Tice H."/>
            <person name="Pitluck S."/>
            <person name="Chain P."/>
            <person name="Malfatti S."/>
            <person name="Shin M."/>
            <person name="Vergez L."/>
            <person name="Schmutz J."/>
            <person name="Larimer F."/>
            <person name="Land M."/>
            <person name="Hauser L."/>
            <person name="Kyrpides N."/>
            <person name="Anderson I."/>
            <person name="Sieprawska-Lupa M."/>
            <person name="Whitman W.B."/>
            <person name="Richardson P."/>
        </authorList>
    </citation>
    <scope>NUCLEOTIDE SEQUENCE [LARGE SCALE GENOMIC DNA]</scope>
    <source>
        <strain evidence="9">SB</strain>
    </source>
</reference>
<protein>
    <submittedName>
        <fullName evidence="9">Transcription factor CBF/NF-Y histone</fullName>
    </submittedName>
</protein>
<dbReference type="GO" id="GO:0005737">
    <property type="term" value="C:cytoplasm"/>
    <property type="evidence" value="ECO:0007669"/>
    <property type="project" value="UniProtKB-SubCell"/>
</dbReference>
<keyword evidence="7" id="KW-0238">DNA-binding</keyword>
<dbReference type="NCBIfam" id="NF043032">
    <property type="entry name" value="archaea_histone"/>
    <property type="match status" value="1"/>
</dbReference>
<accession>A6UPZ2</accession>
<evidence type="ECO:0000256" key="1">
    <source>
        <dbReference type="ARBA" id="ARBA00003773"/>
    </source>
</evidence>
<comment type="function">
    <text evidence="1">Binds and compact DNA (95 to 150 base pairs) to form nucleosome-like structures that contain positive DNA supercoils. Increases the resistance of DNA to thermal denaturation (in vitro).</text>
</comment>
<evidence type="ECO:0000313" key="9">
    <source>
        <dbReference type="EMBL" id="ABR54564.1"/>
    </source>
</evidence>
<proteinExistence type="inferred from homology"/>
<dbReference type="InterPro" id="IPR050004">
    <property type="entry name" value="HmfB-like"/>
</dbReference>
<feature type="domain" description="Transcription factor CBF/NF-Y/archaeal histone" evidence="8">
    <location>
        <begin position="2"/>
        <end position="65"/>
    </location>
</feature>
<gene>
    <name evidence="9" type="ordered locus">Mevan_0658</name>
</gene>